<feature type="signal peptide" evidence="1">
    <location>
        <begin position="1"/>
        <end position="19"/>
    </location>
</feature>
<dbReference type="AlphaFoldDB" id="A0A501Q3C5"/>
<sequence length="145" mass="16915">MIMKNLFLILLVFGLTASAQDDKREQIKSLKTGFLTTELSLTADEAAKFWPVYNAYDDKQFELKHQKMRALNKKIDGIDSMTDKEALALINQMEDYENELFQNRRKLVSNLKSILSPVKILKLKKAEDDFNRKLLRQYKDKGPKK</sequence>
<evidence type="ECO:0000313" key="3">
    <source>
        <dbReference type="Proteomes" id="UP000319175"/>
    </source>
</evidence>
<organism evidence="2 3">
    <name type="scientific">Flavobacterium microcysteis</name>
    <dbReference type="NCBI Taxonomy" id="2596891"/>
    <lineage>
        <taxon>Bacteria</taxon>
        <taxon>Pseudomonadati</taxon>
        <taxon>Bacteroidota</taxon>
        <taxon>Flavobacteriia</taxon>
        <taxon>Flavobacteriales</taxon>
        <taxon>Flavobacteriaceae</taxon>
        <taxon>Flavobacterium</taxon>
    </lineage>
</organism>
<dbReference type="Proteomes" id="UP000319175">
    <property type="component" value="Unassembled WGS sequence"/>
</dbReference>
<accession>A0A501Q3C5</accession>
<evidence type="ECO:0000313" key="2">
    <source>
        <dbReference type="EMBL" id="TPD67173.1"/>
    </source>
</evidence>
<keyword evidence="1" id="KW-0732">Signal</keyword>
<protein>
    <submittedName>
        <fullName evidence="2">Sensor of ECF-type sigma factor</fullName>
    </submittedName>
</protein>
<evidence type="ECO:0000256" key="1">
    <source>
        <dbReference type="SAM" id="SignalP"/>
    </source>
</evidence>
<keyword evidence="3" id="KW-1185">Reference proteome</keyword>
<gene>
    <name evidence="2" type="ORF">FJA49_12900</name>
</gene>
<feature type="chain" id="PRO_5021189929" evidence="1">
    <location>
        <begin position="20"/>
        <end position="145"/>
    </location>
</feature>
<proteinExistence type="predicted"/>
<reference evidence="2 3" key="1">
    <citation type="submission" date="2019-06" db="EMBL/GenBank/DDBJ databases">
        <title>Flavobacterium sp. MaA-Y11 from geoumgang.</title>
        <authorList>
            <person name="Jeong S."/>
        </authorList>
    </citation>
    <scope>NUCLEOTIDE SEQUENCE [LARGE SCALE GENOMIC DNA]</scope>
    <source>
        <strain evidence="2 3">MaA-Y11</strain>
    </source>
</reference>
<name>A0A501Q3C5_9FLAO</name>
<dbReference type="OrthoDB" id="675330at2"/>
<dbReference type="EMBL" id="VFJE01000055">
    <property type="protein sequence ID" value="TPD67173.1"/>
    <property type="molecule type" value="Genomic_DNA"/>
</dbReference>
<comment type="caution">
    <text evidence="2">The sequence shown here is derived from an EMBL/GenBank/DDBJ whole genome shotgun (WGS) entry which is preliminary data.</text>
</comment>
<reference evidence="2 3" key="2">
    <citation type="submission" date="2019-06" db="EMBL/GenBank/DDBJ databases">
        <authorList>
            <person name="Seo Y."/>
        </authorList>
    </citation>
    <scope>NUCLEOTIDE SEQUENCE [LARGE SCALE GENOMIC DNA]</scope>
    <source>
        <strain evidence="2 3">MaA-Y11</strain>
    </source>
</reference>